<proteinExistence type="predicted"/>
<dbReference type="OrthoDB" id="348111at2"/>
<accession>A0A1I1W712</accession>
<dbReference type="PANTHER" id="PTHR32308:SF10">
    <property type="entry name" value="CITRATE LYASE SUBUNIT BETA"/>
    <property type="match status" value="1"/>
</dbReference>
<dbReference type="Pfam" id="PF15617">
    <property type="entry name" value="C-C_Bond_Lyase"/>
    <property type="match status" value="1"/>
</dbReference>
<dbReference type="Proteomes" id="UP000198639">
    <property type="component" value="Unassembled WGS sequence"/>
</dbReference>
<evidence type="ECO:0000256" key="4">
    <source>
        <dbReference type="PIRSR" id="PIRSR015582-2"/>
    </source>
</evidence>
<organism evidence="6 7">
    <name type="scientific">Massilia yuzhufengensis</name>
    <dbReference type="NCBI Taxonomy" id="1164594"/>
    <lineage>
        <taxon>Bacteria</taxon>
        <taxon>Pseudomonadati</taxon>
        <taxon>Pseudomonadota</taxon>
        <taxon>Betaproteobacteria</taxon>
        <taxon>Burkholderiales</taxon>
        <taxon>Oxalobacteraceae</taxon>
        <taxon>Telluria group</taxon>
        <taxon>Massilia</taxon>
    </lineage>
</organism>
<evidence type="ECO:0000256" key="3">
    <source>
        <dbReference type="ARBA" id="ARBA00022842"/>
    </source>
</evidence>
<dbReference type="InterPro" id="IPR039480">
    <property type="entry name" value="C-C_Bond_Lyase-like"/>
</dbReference>
<evidence type="ECO:0000313" key="6">
    <source>
        <dbReference type="EMBL" id="SFD90208.1"/>
    </source>
</evidence>
<evidence type="ECO:0000256" key="2">
    <source>
        <dbReference type="ARBA" id="ARBA00022723"/>
    </source>
</evidence>
<dbReference type="InterPro" id="IPR040442">
    <property type="entry name" value="Pyrv_kinase-like_dom_sf"/>
</dbReference>
<keyword evidence="7" id="KW-1185">Reference proteome</keyword>
<dbReference type="GO" id="GO:0000287">
    <property type="term" value="F:magnesium ion binding"/>
    <property type="evidence" value="ECO:0007669"/>
    <property type="project" value="TreeGrafter"/>
</dbReference>
<protein>
    <submittedName>
        <fullName evidence="6">Citrate lyase beta subunit</fullName>
    </submittedName>
</protein>
<comment type="cofactor">
    <cofactor evidence="1">
        <name>Mg(2+)</name>
        <dbReference type="ChEBI" id="CHEBI:18420"/>
    </cofactor>
</comment>
<dbReference type="Gene3D" id="3.20.20.60">
    <property type="entry name" value="Phosphoenolpyruvate-binding domains"/>
    <property type="match status" value="1"/>
</dbReference>
<keyword evidence="3 4" id="KW-0460">Magnesium</keyword>
<evidence type="ECO:0000313" key="7">
    <source>
        <dbReference type="Proteomes" id="UP000198639"/>
    </source>
</evidence>
<gene>
    <name evidence="6" type="ORF">SAMN05216204_1456</name>
</gene>
<keyword evidence="6" id="KW-0456">Lyase</keyword>
<dbReference type="GO" id="GO:0006107">
    <property type="term" value="P:oxaloacetate metabolic process"/>
    <property type="evidence" value="ECO:0007669"/>
    <property type="project" value="TreeGrafter"/>
</dbReference>
<reference evidence="7" key="1">
    <citation type="submission" date="2016-10" db="EMBL/GenBank/DDBJ databases">
        <authorList>
            <person name="Varghese N."/>
            <person name="Submissions S."/>
        </authorList>
    </citation>
    <scope>NUCLEOTIDE SEQUENCE [LARGE SCALE GENOMIC DNA]</scope>
    <source>
        <strain evidence="7">CGMCC 1.12041</strain>
    </source>
</reference>
<dbReference type="PIRSF" id="PIRSF015582">
    <property type="entry name" value="Cit_lyase_B"/>
    <property type="match status" value="1"/>
</dbReference>
<feature type="region of interest" description="Disordered" evidence="5">
    <location>
        <begin position="288"/>
        <end position="310"/>
    </location>
</feature>
<evidence type="ECO:0000256" key="5">
    <source>
        <dbReference type="SAM" id="MobiDB-lite"/>
    </source>
</evidence>
<dbReference type="InterPro" id="IPR011206">
    <property type="entry name" value="Citrate_lyase_beta/mcl1/mcl2"/>
</dbReference>
<dbReference type="GO" id="GO:0016829">
    <property type="term" value="F:lyase activity"/>
    <property type="evidence" value="ECO:0007669"/>
    <property type="project" value="UniProtKB-KW"/>
</dbReference>
<name>A0A1I1W712_9BURK</name>
<dbReference type="EMBL" id="FOLD01000045">
    <property type="protein sequence ID" value="SFD90208.1"/>
    <property type="molecule type" value="Genomic_DNA"/>
</dbReference>
<evidence type="ECO:0000256" key="1">
    <source>
        <dbReference type="ARBA" id="ARBA00001946"/>
    </source>
</evidence>
<dbReference type="InterPro" id="IPR015813">
    <property type="entry name" value="Pyrv/PenolPyrv_kinase-like_dom"/>
</dbReference>
<dbReference type="PANTHER" id="PTHR32308">
    <property type="entry name" value="LYASE BETA SUBUNIT, PUTATIVE (AFU_ORTHOLOGUE AFUA_4G13030)-RELATED"/>
    <property type="match status" value="1"/>
</dbReference>
<feature type="binding site" evidence="4">
    <location>
        <position position="157"/>
    </location>
    <ligand>
        <name>Mg(2+)</name>
        <dbReference type="ChEBI" id="CHEBI:18420"/>
    </ligand>
</feature>
<keyword evidence="2 4" id="KW-0479">Metal-binding</keyword>
<dbReference type="AlphaFoldDB" id="A0A1I1W712"/>
<sequence>MAKSMGASLYVPANHKNLAAIANGDRLPHARSLIFCLEDAIADRELSWSLFNLSVVLANMRGEIAAERFVRVRNPEVMERVLAMPGVEKLTGFVLPKVTRHNFETYFRLVRDTDHVLMPTLETADVFCDSEMQQLRAVFDAPGVRQRILALRVGGNDLLALLGLRRPRGMTIYRTPLGPVIARLVTTFRPYGFALTAPVFEYLDLPELLDQEVLEDLAYGMVGKTAIHPTQIDPIEQHYKVRPQDLAVARAILDEASPAVFRMDDAMCEVATHRAWAERLVEQSHRFGAQAHEAARTPSGRTPSMEGEAT</sequence>
<dbReference type="SUPFAM" id="SSF51621">
    <property type="entry name" value="Phosphoenolpyruvate/pyruvate domain"/>
    <property type="match status" value="1"/>
</dbReference>
<dbReference type="RefSeq" id="WP_091877188.1">
    <property type="nucleotide sequence ID" value="NZ_FOLD01000045.1"/>
</dbReference>
<dbReference type="STRING" id="1164594.SAMN05216204_1456"/>